<evidence type="ECO:0000256" key="5">
    <source>
        <dbReference type="ARBA" id="ARBA00022692"/>
    </source>
</evidence>
<proteinExistence type="inferred from homology"/>
<keyword evidence="3 8" id="KW-0813">Transport</keyword>
<organism evidence="10 11">
    <name type="scientific">Desulfuromonas thiophila</name>
    <dbReference type="NCBI Taxonomy" id="57664"/>
    <lineage>
        <taxon>Bacteria</taxon>
        <taxon>Pseudomonadati</taxon>
        <taxon>Thermodesulfobacteriota</taxon>
        <taxon>Desulfuromonadia</taxon>
        <taxon>Desulfuromonadales</taxon>
        <taxon>Desulfuromonadaceae</taxon>
        <taxon>Desulfuromonas</taxon>
    </lineage>
</organism>
<protein>
    <submittedName>
        <fullName evidence="10">Spermidine/putrescine transport system permease protein</fullName>
    </submittedName>
</protein>
<feature type="domain" description="ABC transmembrane type-1" evidence="9">
    <location>
        <begin position="60"/>
        <end position="248"/>
    </location>
</feature>
<feature type="transmembrane region" description="Helical" evidence="8">
    <location>
        <begin position="229"/>
        <end position="248"/>
    </location>
</feature>
<dbReference type="CDD" id="cd06261">
    <property type="entry name" value="TM_PBP2"/>
    <property type="match status" value="1"/>
</dbReference>
<keyword evidence="4" id="KW-1003">Cell membrane</keyword>
<evidence type="ECO:0000256" key="2">
    <source>
        <dbReference type="ARBA" id="ARBA00007069"/>
    </source>
</evidence>
<dbReference type="GO" id="GO:0005886">
    <property type="term" value="C:plasma membrane"/>
    <property type="evidence" value="ECO:0007669"/>
    <property type="project" value="UniProtKB-SubCell"/>
</dbReference>
<dbReference type="STRING" id="57664.SAMN05661003_101176"/>
<dbReference type="PANTHER" id="PTHR43848:SF2">
    <property type="entry name" value="PUTRESCINE TRANSPORT SYSTEM PERMEASE PROTEIN POTI"/>
    <property type="match status" value="1"/>
</dbReference>
<dbReference type="SUPFAM" id="SSF161098">
    <property type="entry name" value="MetI-like"/>
    <property type="match status" value="1"/>
</dbReference>
<dbReference type="RefSeq" id="WP_092075327.1">
    <property type="nucleotide sequence ID" value="NZ_CALFZY010000006.1"/>
</dbReference>
<evidence type="ECO:0000256" key="3">
    <source>
        <dbReference type="ARBA" id="ARBA00022448"/>
    </source>
</evidence>
<keyword evidence="7 8" id="KW-0472">Membrane</keyword>
<evidence type="ECO:0000256" key="4">
    <source>
        <dbReference type="ARBA" id="ARBA00022475"/>
    </source>
</evidence>
<evidence type="ECO:0000313" key="11">
    <source>
        <dbReference type="Proteomes" id="UP000243205"/>
    </source>
</evidence>
<evidence type="ECO:0000256" key="6">
    <source>
        <dbReference type="ARBA" id="ARBA00022989"/>
    </source>
</evidence>
<accession>A0A1G6XB15</accession>
<dbReference type="PANTHER" id="PTHR43848">
    <property type="entry name" value="PUTRESCINE TRANSPORT SYSTEM PERMEASE PROTEIN POTI"/>
    <property type="match status" value="1"/>
</dbReference>
<dbReference type="InterPro" id="IPR000515">
    <property type="entry name" value="MetI-like"/>
</dbReference>
<dbReference type="InterPro" id="IPR051789">
    <property type="entry name" value="Bact_Polyamine_Transport"/>
</dbReference>
<gene>
    <name evidence="10" type="ORF">SAMN05661003_101176</name>
</gene>
<dbReference type="PROSITE" id="PS50928">
    <property type="entry name" value="ABC_TM1"/>
    <property type="match status" value="1"/>
</dbReference>
<evidence type="ECO:0000256" key="7">
    <source>
        <dbReference type="ARBA" id="ARBA00023136"/>
    </source>
</evidence>
<dbReference type="EMBL" id="FNAQ01000001">
    <property type="protein sequence ID" value="SDD74475.1"/>
    <property type="molecule type" value="Genomic_DNA"/>
</dbReference>
<feature type="transmembrane region" description="Helical" evidence="8">
    <location>
        <begin position="126"/>
        <end position="151"/>
    </location>
</feature>
<dbReference type="AlphaFoldDB" id="A0A1G6XB15"/>
<comment type="subcellular location">
    <subcellularLocation>
        <location evidence="1 8">Cell membrane</location>
        <topology evidence="1 8">Multi-pass membrane protein</topology>
    </subcellularLocation>
</comment>
<evidence type="ECO:0000259" key="9">
    <source>
        <dbReference type="PROSITE" id="PS50928"/>
    </source>
</evidence>
<feature type="transmembrane region" description="Helical" evidence="8">
    <location>
        <begin position="56"/>
        <end position="85"/>
    </location>
</feature>
<keyword evidence="6 8" id="KW-1133">Transmembrane helix</keyword>
<evidence type="ECO:0000256" key="8">
    <source>
        <dbReference type="RuleBase" id="RU363032"/>
    </source>
</evidence>
<evidence type="ECO:0000313" key="10">
    <source>
        <dbReference type="EMBL" id="SDD74475.1"/>
    </source>
</evidence>
<keyword evidence="5 8" id="KW-0812">Transmembrane</keyword>
<reference evidence="11" key="1">
    <citation type="submission" date="2016-10" db="EMBL/GenBank/DDBJ databases">
        <authorList>
            <person name="Varghese N."/>
            <person name="Submissions S."/>
        </authorList>
    </citation>
    <scope>NUCLEOTIDE SEQUENCE [LARGE SCALE GENOMIC DNA]</scope>
    <source>
        <strain evidence="11">DSM 8987</strain>
    </source>
</reference>
<keyword evidence="11" id="KW-1185">Reference proteome</keyword>
<sequence length="257" mass="28349">MRRCAAFRLITALCLLFLYLPIVILVVNSFNASRFGSVWGGFSLHWYRALLANERVWQALVNTLLVALVATLVATVLGTLAAFALHRYHSRWQQVHYTLVYAPLVVPDVLLGMSLLLLFVHLGVSLGLTTIMLAHTSFCISYVAMVVLARLQDFDFSIIEAAQDLGAGWWTILWRVFLPLLAPGILAGALLAFTLSLDDFVISFFTAGPGSTTLPIQIYSMMRHGTPPVINALSTLLLVLTFAVVFAVQRLTKGKLQ</sequence>
<evidence type="ECO:0000256" key="1">
    <source>
        <dbReference type="ARBA" id="ARBA00004651"/>
    </source>
</evidence>
<comment type="similarity">
    <text evidence="2">Belongs to the binding-protein-dependent transport system permease family. CysTW subfamily.</text>
</comment>
<feature type="transmembrane region" description="Helical" evidence="8">
    <location>
        <begin position="172"/>
        <end position="195"/>
    </location>
</feature>
<dbReference type="Gene3D" id="1.10.3720.10">
    <property type="entry name" value="MetI-like"/>
    <property type="match status" value="1"/>
</dbReference>
<dbReference type="Proteomes" id="UP000243205">
    <property type="component" value="Unassembled WGS sequence"/>
</dbReference>
<dbReference type="GO" id="GO:0055085">
    <property type="term" value="P:transmembrane transport"/>
    <property type="evidence" value="ECO:0007669"/>
    <property type="project" value="InterPro"/>
</dbReference>
<feature type="transmembrane region" description="Helical" evidence="8">
    <location>
        <begin position="97"/>
        <end position="120"/>
    </location>
</feature>
<dbReference type="InterPro" id="IPR035906">
    <property type="entry name" value="MetI-like_sf"/>
</dbReference>
<name>A0A1G6XB15_9BACT</name>
<dbReference type="OrthoDB" id="9782004at2"/>
<dbReference type="Pfam" id="PF00528">
    <property type="entry name" value="BPD_transp_1"/>
    <property type="match status" value="1"/>
</dbReference>